<dbReference type="InterPro" id="IPR036065">
    <property type="entry name" value="BolA-like_sf"/>
</dbReference>
<proteinExistence type="inferred from homology"/>
<protein>
    <submittedName>
        <fullName evidence="3">BolA family protein</fullName>
    </submittedName>
</protein>
<dbReference type="PANTHER" id="PTHR46229">
    <property type="entry name" value="BOLA TRANSCRIPTION REGULATOR"/>
    <property type="match status" value="1"/>
</dbReference>
<dbReference type="Proteomes" id="UP001595710">
    <property type="component" value="Unassembled WGS sequence"/>
</dbReference>
<comment type="similarity">
    <text evidence="1 2">Belongs to the BolA/IbaG family.</text>
</comment>
<accession>A0ABV7WTE6</accession>
<dbReference type="RefSeq" id="WP_290283357.1">
    <property type="nucleotide sequence ID" value="NZ_JAUFQI010000001.1"/>
</dbReference>
<dbReference type="Pfam" id="PF01722">
    <property type="entry name" value="BolA"/>
    <property type="match status" value="1"/>
</dbReference>
<dbReference type="EMBL" id="JBHRYN010000013">
    <property type="protein sequence ID" value="MFC3702492.1"/>
    <property type="molecule type" value="Genomic_DNA"/>
</dbReference>
<dbReference type="Gene3D" id="3.30.300.90">
    <property type="entry name" value="BolA-like"/>
    <property type="match status" value="1"/>
</dbReference>
<evidence type="ECO:0000256" key="2">
    <source>
        <dbReference type="RuleBase" id="RU003860"/>
    </source>
</evidence>
<dbReference type="PIRSF" id="PIRSF003113">
    <property type="entry name" value="BolA"/>
    <property type="match status" value="1"/>
</dbReference>
<reference evidence="4" key="1">
    <citation type="journal article" date="2019" name="Int. J. Syst. Evol. Microbiol.">
        <title>The Global Catalogue of Microorganisms (GCM) 10K type strain sequencing project: providing services to taxonomists for standard genome sequencing and annotation.</title>
        <authorList>
            <consortium name="The Broad Institute Genomics Platform"/>
            <consortium name="The Broad Institute Genome Sequencing Center for Infectious Disease"/>
            <person name="Wu L."/>
            <person name="Ma J."/>
        </authorList>
    </citation>
    <scope>NUCLEOTIDE SEQUENCE [LARGE SCALE GENOMIC DNA]</scope>
    <source>
        <strain evidence="4">CECT 8288</strain>
    </source>
</reference>
<dbReference type="PANTHER" id="PTHR46229:SF2">
    <property type="entry name" value="BOLA-LIKE PROTEIN 1"/>
    <property type="match status" value="1"/>
</dbReference>
<dbReference type="InterPro" id="IPR050961">
    <property type="entry name" value="BolA/IbaG_stress_morph_reg"/>
</dbReference>
<gene>
    <name evidence="3" type="ORF">ACFOND_12650</name>
</gene>
<evidence type="ECO:0000313" key="3">
    <source>
        <dbReference type="EMBL" id="MFC3702492.1"/>
    </source>
</evidence>
<comment type="caution">
    <text evidence="3">The sequence shown here is derived from an EMBL/GenBank/DDBJ whole genome shotgun (WGS) entry which is preliminary data.</text>
</comment>
<name>A0ABV7WTE6_9GAMM</name>
<keyword evidence="4" id="KW-1185">Reference proteome</keyword>
<dbReference type="SUPFAM" id="SSF82657">
    <property type="entry name" value="BolA-like"/>
    <property type="match status" value="1"/>
</dbReference>
<organism evidence="3 4">
    <name type="scientific">Reinekea marina</name>
    <dbReference type="NCBI Taxonomy" id="1310421"/>
    <lineage>
        <taxon>Bacteria</taxon>
        <taxon>Pseudomonadati</taxon>
        <taxon>Pseudomonadota</taxon>
        <taxon>Gammaproteobacteria</taxon>
        <taxon>Oceanospirillales</taxon>
        <taxon>Saccharospirillaceae</taxon>
        <taxon>Reinekea</taxon>
    </lineage>
</organism>
<evidence type="ECO:0000313" key="4">
    <source>
        <dbReference type="Proteomes" id="UP001595710"/>
    </source>
</evidence>
<sequence length="101" mass="11215">MSIQTQIEAKLTVLNPSFIEVINESHMHSVPKNSETHFKVTIVSDQFGGVRSVKRHQMIYALLQEELQPGKVHALAIHAYDTQEWQGSSPDSPNCLGGSKS</sequence>
<evidence type="ECO:0000256" key="1">
    <source>
        <dbReference type="ARBA" id="ARBA00005578"/>
    </source>
</evidence>
<dbReference type="InterPro" id="IPR002634">
    <property type="entry name" value="BolA"/>
</dbReference>